<proteinExistence type="predicted"/>
<keyword evidence="2" id="KW-1185">Reference proteome</keyword>
<reference evidence="2" key="2">
    <citation type="submission" date="2015-01" db="EMBL/GenBank/DDBJ databases">
        <title>Evolutionary Origins and Diversification of the Mycorrhizal Mutualists.</title>
        <authorList>
            <consortium name="DOE Joint Genome Institute"/>
            <consortium name="Mycorrhizal Genomics Consortium"/>
            <person name="Kohler A."/>
            <person name="Kuo A."/>
            <person name="Nagy L.G."/>
            <person name="Floudas D."/>
            <person name="Copeland A."/>
            <person name="Barry K.W."/>
            <person name="Cichocki N."/>
            <person name="Veneault-Fourrey C."/>
            <person name="LaButti K."/>
            <person name="Lindquist E.A."/>
            <person name="Lipzen A."/>
            <person name="Lundell T."/>
            <person name="Morin E."/>
            <person name="Murat C."/>
            <person name="Riley R."/>
            <person name="Ohm R."/>
            <person name="Sun H."/>
            <person name="Tunlid A."/>
            <person name="Henrissat B."/>
            <person name="Grigoriev I.V."/>
            <person name="Hibbett D.S."/>
            <person name="Martin F."/>
        </authorList>
    </citation>
    <scope>NUCLEOTIDE SEQUENCE [LARGE SCALE GENOMIC DNA]</scope>
    <source>
        <strain evidence="2">MUT 4182</strain>
    </source>
</reference>
<dbReference type="EMBL" id="KN823270">
    <property type="protein sequence ID" value="KIO18670.1"/>
    <property type="molecule type" value="Genomic_DNA"/>
</dbReference>
<sequence length="114" mass="12956">MNAIEALGTPITAGPHRWLFPELEVIRWNMNMAVVGELEKALGLRYVQMESTQQASANGRQHPHLLKEIRFLSTAYKIMAPRDSKDILKRVHVLTRGAKVFFRDSPLDFDTAVP</sequence>
<reference evidence="1 2" key="1">
    <citation type="submission" date="2014-04" db="EMBL/GenBank/DDBJ databases">
        <authorList>
            <consortium name="DOE Joint Genome Institute"/>
            <person name="Kuo A."/>
            <person name="Girlanda M."/>
            <person name="Perotto S."/>
            <person name="Kohler A."/>
            <person name="Nagy L.G."/>
            <person name="Floudas D."/>
            <person name="Copeland A."/>
            <person name="Barry K.W."/>
            <person name="Cichocki N."/>
            <person name="Veneault-Fourrey C."/>
            <person name="LaButti K."/>
            <person name="Lindquist E.A."/>
            <person name="Lipzen A."/>
            <person name="Lundell T."/>
            <person name="Morin E."/>
            <person name="Murat C."/>
            <person name="Sun H."/>
            <person name="Tunlid A."/>
            <person name="Henrissat B."/>
            <person name="Grigoriev I.V."/>
            <person name="Hibbett D.S."/>
            <person name="Martin F."/>
            <person name="Nordberg H.P."/>
            <person name="Cantor M.N."/>
            <person name="Hua S.X."/>
        </authorList>
    </citation>
    <scope>NUCLEOTIDE SEQUENCE [LARGE SCALE GENOMIC DNA]</scope>
    <source>
        <strain evidence="1 2">MUT 4182</strain>
    </source>
</reference>
<dbReference type="Proteomes" id="UP000054248">
    <property type="component" value="Unassembled WGS sequence"/>
</dbReference>
<dbReference type="AlphaFoldDB" id="A0A0C3PUW7"/>
<dbReference type="HOGENOM" id="CLU_2122878_0_0_1"/>
<name>A0A0C3PUW7_9AGAM</name>
<protein>
    <submittedName>
        <fullName evidence="1">Uncharacterized protein</fullName>
    </submittedName>
</protein>
<evidence type="ECO:0000313" key="1">
    <source>
        <dbReference type="EMBL" id="KIO18670.1"/>
    </source>
</evidence>
<dbReference type="OrthoDB" id="10547649at2759"/>
<evidence type="ECO:0000313" key="2">
    <source>
        <dbReference type="Proteomes" id="UP000054248"/>
    </source>
</evidence>
<accession>A0A0C3PUW7</accession>
<gene>
    <name evidence="1" type="ORF">M407DRAFT_246423</name>
</gene>
<organism evidence="1 2">
    <name type="scientific">Tulasnella calospora MUT 4182</name>
    <dbReference type="NCBI Taxonomy" id="1051891"/>
    <lineage>
        <taxon>Eukaryota</taxon>
        <taxon>Fungi</taxon>
        <taxon>Dikarya</taxon>
        <taxon>Basidiomycota</taxon>
        <taxon>Agaricomycotina</taxon>
        <taxon>Agaricomycetes</taxon>
        <taxon>Cantharellales</taxon>
        <taxon>Tulasnellaceae</taxon>
        <taxon>Tulasnella</taxon>
    </lineage>
</organism>